<evidence type="ECO:0000313" key="5">
    <source>
        <dbReference type="Proteomes" id="UP000801492"/>
    </source>
</evidence>
<sequence>MMHVTNLKPFDGTDFSNWEFKLKLVLEQNNVLEVLSSDPPEGDDKEKYDGKDIKARNIMVQWLADSVIELVKGKKTDKEMFTVLKDTYKKKGTLGKYITDFEKIVTDLCASGGKIEDEEIISQLLASMPKSYQAVTTSIDIIFSTNSKDINFHIYHEANSQKPNCENHDENVDMSKMLDADCVGNIKEANFIDVDDVNNLTFVVDSGATHHMLNKQNEHHLLEQKQVHFYINVAKKGEKLTAEKCGNLYVTNNFSSNLKIKEVLVCNNLMYNLLSVNKIESEGLKVSFENKTVRILKEANIVAEGYLHGNLYLITFTLKYASANVTLCDADLLHRRMGYSSVYPPKKLCNVCLKEKQTRATFKNTPEEKKTKISLEVVSSDVAGPIMPTNHDGMRLPTSALKDGKMPAELWFDQKIDIDNIRIGCTSHVHVPKEARRKLDERSKTMRLTGYTNNGYRLWNSTENKIVTARSIIFDEGQKSHDLQTENNVPLLTFKDEEEGETVKTPEKIQARNELNLYQALKQNMYRWQTECLFIKQLLEDIVQYKLDPIVVYEDNQSCIKMASTLETKRSKQIDVNSLCWVG</sequence>
<reference evidence="4" key="1">
    <citation type="submission" date="2019-08" db="EMBL/GenBank/DDBJ databases">
        <title>The genome of the North American firefly Photinus pyralis.</title>
        <authorList>
            <consortium name="Photinus pyralis genome working group"/>
            <person name="Fallon T.R."/>
            <person name="Sander Lower S.E."/>
            <person name="Weng J.-K."/>
        </authorList>
    </citation>
    <scope>NUCLEOTIDE SEQUENCE</scope>
    <source>
        <strain evidence="4">TRF0915ILg1</strain>
        <tissue evidence="4">Whole body</tissue>
    </source>
</reference>
<dbReference type="InterPro" id="IPR057670">
    <property type="entry name" value="SH3_retrovirus"/>
</dbReference>
<dbReference type="OrthoDB" id="6758423at2759"/>
<organism evidence="4 5">
    <name type="scientific">Ignelater luminosus</name>
    <name type="common">Cucubano</name>
    <name type="synonym">Pyrophorus luminosus</name>
    <dbReference type="NCBI Taxonomy" id="2038154"/>
    <lineage>
        <taxon>Eukaryota</taxon>
        <taxon>Metazoa</taxon>
        <taxon>Ecdysozoa</taxon>
        <taxon>Arthropoda</taxon>
        <taxon>Hexapoda</taxon>
        <taxon>Insecta</taxon>
        <taxon>Pterygota</taxon>
        <taxon>Neoptera</taxon>
        <taxon>Endopterygota</taxon>
        <taxon>Coleoptera</taxon>
        <taxon>Polyphaga</taxon>
        <taxon>Elateriformia</taxon>
        <taxon>Elateroidea</taxon>
        <taxon>Elateridae</taxon>
        <taxon>Agrypninae</taxon>
        <taxon>Pyrophorini</taxon>
        <taxon>Ignelater</taxon>
    </lineage>
</organism>
<comment type="caution">
    <text evidence="4">The sequence shown here is derived from an EMBL/GenBank/DDBJ whole genome shotgun (WGS) entry which is preliminary data.</text>
</comment>
<feature type="domain" description="Retrovirus-related Pol polyprotein from transposon TNT 1-94-like beta-barrel" evidence="2">
    <location>
        <begin position="202"/>
        <end position="283"/>
    </location>
</feature>
<dbReference type="GO" id="GO:0006508">
    <property type="term" value="P:proteolysis"/>
    <property type="evidence" value="ECO:0007669"/>
    <property type="project" value="UniProtKB-KW"/>
</dbReference>
<dbReference type="Pfam" id="PF14223">
    <property type="entry name" value="Retrotran_gag_2"/>
    <property type="match status" value="1"/>
</dbReference>
<evidence type="ECO:0000256" key="1">
    <source>
        <dbReference type="ARBA" id="ARBA00022670"/>
    </source>
</evidence>
<accession>A0A8K0GER4</accession>
<feature type="domain" description="Retroviral polymerase SH3-like" evidence="3">
    <location>
        <begin position="425"/>
        <end position="482"/>
    </location>
</feature>
<proteinExistence type="predicted"/>
<dbReference type="PANTHER" id="PTHR42648">
    <property type="entry name" value="TRANSPOSASE, PUTATIVE-RELATED"/>
    <property type="match status" value="1"/>
</dbReference>
<dbReference type="InterPro" id="IPR039537">
    <property type="entry name" value="Retrotran_Ty1/copia-like"/>
</dbReference>
<keyword evidence="1" id="KW-0645">Protease</keyword>
<protein>
    <recommendedName>
        <fullName evidence="6">Copia protein</fullName>
    </recommendedName>
</protein>
<dbReference type="GO" id="GO:0008233">
    <property type="term" value="F:peptidase activity"/>
    <property type="evidence" value="ECO:0007669"/>
    <property type="project" value="UniProtKB-KW"/>
</dbReference>
<keyword evidence="5" id="KW-1185">Reference proteome</keyword>
<keyword evidence="1" id="KW-0378">Hydrolase</keyword>
<dbReference type="InterPro" id="IPR054722">
    <property type="entry name" value="PolX-like_BBD"/>
</dbReference>
<dbReference type="AlphaFoldDB" id="A0A8K0GER4"/>
<dbReference type="EMBL" id="VTPC01001442">
    <property type="protein sequence ID" value="KAF2901950.1"/>
    <property type="molecule type" value="Genomic_DNA"/>
</dbReference>
<gene>
    <name evidence="4" type="ORF">ILUMI_04244</name>
</gene>
<name>A0A8K0GER4_IGNLU</name>
<evidence type="ECO:0000259" key="2">
    <source>
        <dbReference type="Pfam" id="PF22936"/>
    </source>
</evidence>
<dbReference type="Pfam" id="PF22936">
    <property type="entry name" value="Pol_BBD"/>
    <property type="match status" value="1"/>
</dbReference>
<dbReference type="Proteomes" id="UP000801492">
    <property type="component" value="Unassembled WGS sequence"/>
</dbReference>
<dbReference type="Pfam" id="PF25597">
    <property type="entry name" value="SH3_retrovirus"/>
    <property type="match status" value="1"/>
</dbReference>
<evidence type="ECO:0000313" key="4">
    <source>
        <dbReference type="EMBL" id="KAF2901950.1"/>
    </source>
</evidence>
<evidence type="ECO:0008006" key="6">
    <source>
        <dbReference type="Google" id="ProtNLM"/>
    </source>
</evidence>
<evidence type="ECO:0000259" key="3">
    <source>
        <dbReference type="Pfam" id="PF25597"/>
    </source>
</evidence>
<dbReference type="PANTHER" id="PTHR42648:SF28">
    <property type="entry name" value="TRANSPOSON-ENCODED PROTEIN WITH RIBONUCLEASE H-LIKE AND RETROVIRUS ZINC FINGER-LIKE DOMAINS"/>
    <property type="match status" value="1"/>
</dbReference>